<evidence type="ECO:0000256" key="1">
    <source>
        <dbReference type="ARBA" id="ARBA00010219"/>
    </source>
</evidence>
<dbReference type="PANTHER" id="PTHR31689">
    <property type="entry name" value="DIAMINOPIMELATE EPIMERASE, CHLOROPLASTIC"/>
    <property type="match status" value="1"/>
</dbReference>
<feature type="binding site" evidence="3">
    <location>
        <begin position="244"/>
        <end position="245"/>
    </location>
    <ligand>
        <name>substrate</name>
    </ligand>
</feature>
<dbReference type="Pfam" id="PF01678">
    <property type="entry name" value="DAP_epimerase"/>
    <property type="match status" value="2"/>
</dbReference>
<dbReference type="InterPro" id="IPR001653">
    <property type="entry name" value="DAP_epimerase_DapF"/>
</dbReference>
<comment type="caution">
    <text evidence="3">Lacks conserved residue(s) required for the propagation of feature annotation.</text>
</comment>
<keyword evidence="3" id="KW-0028">Amino-acid biosynthesis</keyword>
<dbReference type="SUPFAM" id="SSF54506">
    <property type="entry name" value="Diaminopimelate epimerase-like"/>
    <property type="match status" value="2"/>
</dbReference>
<dbReference type="EMBL" id="JAVRFE010000007">
    <property type="protein sequence ID" value="MDT0455676.1"/>
    <property type="molecule type" value="Genomic_DNA"/>
</dbReference>
<dbReference type="EC" id="5.1.1.7" evidence="3 4"/>
<dbReference type="NCBIfam" id="TIGR00652">
    <property type="entry name" value="DapF"/>
    <property type="match status" value="1"/>
</dbReference>
<evidence type="ECO:0000313" key="6">
    <source>
        <dbReference type="EMBL" id="MDT0455676.1"/>
    </source>
</evidence>
<proteinExistence type="inferred from homology"/>
<feature type="binding site" evidence="3">
    <location>
        <position position="226"/>
    </location>
    <ligand>
        <name>substrate</name>
    </ligand>
</feature>
<feature type="site" description="Could be important to modulate the pK values of the two catalytic cysteine residues" evidence="3">
    <location>
        <position position="193"/>
    </location>
</feature>
<organism evidence="6 7">
    <name type="scientific">Streptomyces mooreae</name>
    <dbReference type="NCBI Taxonomy" id="3075523"/>
    <lineage>
        <taxon>Bacteria</taxon>
        <taxon>Bacillati</taxon>
        <taxon>Actinomycetota</taxon>
        <taxon>Actinomycetes</taxon>
        <taxon>Kitasatosporales</taxon>
        <taxon>Streptomycetaceae</taxon>
        <taxon>Streptomyces</taxon>
    </lineage>
</organism>
<protein>
    <recommendedName>
        <fullName evidence="3 4">Diaminopimelate epimerase</fullName>
        <shortName evidence="3">DAP epimerase</shortName>
        <ecNumber evidence="3 4">5.1.1.7</ecNumber>
    </recommendedName>
    <alternativeName>
        <fullName evidence="3">PLP-independent amino acid racemase</fullName>
    </alternativeName>
</protein>
<dbReference type="HAMAP" id="MF_00197">
    <property type="entry name" value="DAP_epimerase"/>
    <property type="match status" value="1"/>
</dbReference>
<feature type="binding site" evidence="3">
    <location>
        <begin position="254"/>
        <end position="255"/>
    </location>
    <ligand>
        <name>substrate</name>
    </ligand>
</feature>
<dbReference type="GO" id="GO:0008837">
    <property type="term" value="F:diaminopimelate epimerase activity"/>
    <property type="evidence" value="ECO:0007669"/>
    <property type="project" value="UniProtKB-EC"/>
</dbReference>
<comment type="subunit">
    <text evidence="3">Homodimer.</text>
</comment>
<evidence type="ECO:0000313" key="7">
    <source>
        <dbReference type="Proteomes" id="UP001180551"/>
    </source>
</evidence>
<feature type="binding site" evidence="3">
    <location>
        <position position="191"/>
    </location>
    <ligand>
        <name>substrate</name>
    </ligand>
</feature>
<comment type="similarity">
    <text evidence="1 3">Belongs to the diaminopimelate epimerase family.</text>
</comment>
<comment type="caution">
    <text evidence="6">The sequence shown here is derived from an EMBL/GenBank/DDBJ whole genome shotgun (WGS) entry which is preliminary data.</text>
</comment>
<dbReference type="PANTHER" id="PTHR31689:SF0">
    <property type="entry name" value="DIAMINOPIMELATE EPIMERASE"/>
    <property type="match status" value="1"/>
</dbReference>
<keyword evidence="3" id="KW-0963">Cytoplasm</keyword>
<accession>A0ABU2T374</accession>
<comment type="catalytic activity">
    <reaction evidence="3">
        <text>(2S,6S)-2,6-diaminopimelate = meso-2,6-diaminopimelate</text>
        <dbReference type="Rhea" id="RHEA:15393"/>
        <dbReference type="ChEBI" id="CHEBI:57609"/>
        <dbReference type="ChEBI" id="CHEBI:57791"/>
        <dbReference type="EC" id="5.1.1.7"/>
    </reaction>
</comment>
<feature type="binding site" evidence="3">
    <location>
        <position position="77"/>
    </location>
    <ligand>
        <name>substrate</name>
    </ligand>
</feature>
<sequence length="317" mass="33467">MPHPLPPPRHDLADGHDFVKYEALGNDYLVIAPVAGQVAPTPENIRLICDRHYGPGADGVLYGPLPEEHGFGLRTFNSDGTECEKSGNGLRIFGRYLRDHGWTGEPEFTVRTLAGPVTVQLVDPAPTPDAPNAASPGGGHPGDGAPVRVSMGRASLDSELIGATGPRREMLRETLPAAAREWTATCVFLGNPHCVLPLDGTEVTEELARRLGPELAGHARFPGRINVQLMEVRAADRIRIEAYERGAGYTLASGSSACAAAVAAHALGLTGPEVTVEMPGGHLDVGLSDAGEVTLTGPVRPVVAGRWAPAFRRRLAS</sequence>
<keyword evidence="2 3" id="KW-0413">Isomerase</keyword>
<evidence type="ECO:0000256" key="2">
    <source>
        <dbReference type="ARBA" id="ARBA00023235"/>
    </source>
</evidence>
<comment type="function">
    <text evidence="3">Catalyzes the stereoinversion of LL-2,6-diaminopimelate (L,L-DAP) to meso-diaminopimelate (meso-DAP), a precursor of L-lysine and an essential component of the bacterial peptidoglycan.</text>
</comment>
<evidence type="ECO:0000256" key="5">
    <source>
        <dbReference type="SAM" id="MobiDB-lite"/>
    </source>
</evidence>
<gene>
    <name evidence="3 6" type="primary">dapF</name>
    <name evidence="6" type="ORF">RM550_07980</name>
</gene>
<name>A0ABU2T374_9ACTN</name>
<evidence type="ECO:0000256" key="4">
    <source>
        <dbReference type="NCBIfam" id="TIGR00652"/>
    </source>
</evidence>
<comment type="pathway">
    <text evidence="3">Amino-acid biosynthesis; L-lysine biosynthesis via DAP pathway; DL-2,6-diaminopimelate from LL-2,6-diaminopimelate: step 1/1.</text>
</comment>
<feature type="binding site" evidence="3">
    <location>
        <begin position="87"/>
        <end position="88"/>
    </location>
    <ligand>
        <name>substrate</name>
    </ligand>
</feature>
<feature type="region of interest" description="Disordered" evidence="5">
    <location>
        <begin position="124"/>
        <end position="146"/>
    </location>
</feature>
<feature type="binding site" evidence="3">
    <location>
        <position position="26"/>
    </location>
    <ligand>
        <name>substrate</name>
    </ligand>
</feature>
<keyword evidence="3" id="KW-0457">Lysine biosynthesis</keyword>
<keyword evidence="7" id="KW-1185">Reference proteome</keyword>
<evidence type="ECO:0000256" key="3">
    <source>
        <dbReference type="HAMAP-Rule" id="MF_00197"/>
    </source>
</evidence>
<feature type="site" description="Could be important to modulate the pK values of the two catalytic cysteine residues" evidence="3">
    <location>
        <position position="244"/>
    </location>
</feature>
<dbReference type="RefSeq" id="WP_311622988.1">
    <property type="nucleotide sequence ID" value="NZ_JAVRFE010000007.1"/>
</dbReference>
<reference evidence="6" key="1">
    <citation type="submission" date="2024-05" db="EMBL/GenBank/DDBJ databases">
        <title>30 novel species of actinomycetes from the DSMZ collection.</title>
        <authorList>
            <person name="Nouioui I."/>
        </authorList>
    </citation>
    <scope>NUCLEOTIDE SEQUENCE</scope>
    <source>
        <strain evidence="6">DSM 41527</strain>
    </source>
</reference>
<comment type="subcellular location">
    <subcellularLocation>
        <location evidence="3">Cytoplasm</location>
    </subcellularLocation>
</comment>
<dbReference type="Gene3D" id="3.10.310.10">
    <property type="entry name" value="Diaminopimelate Epimerase, Chain A, domain 1"/>
    <property type="match status" value="2"/>
</dbReference>
<dbReference type="Proteomes" id="UP001180551">
    <property type="component" value="Unassembled WGS sequence"/>
</dbReference>